<reference evidence="2 3" key="1">
    <citation type="submission" date="2023-07" db="EMBL/GenBank/DDBJ databases">
        <title>Genomic Encyclopedia of Type Strains, Phase IV (KMG-IV): sequencing the most valuable type-strain genomes for metagenomic binning, comparative biology and taxonomic classification.</title>
        <authorList>
            <person name="Goeker M."/>
        </authorList>
    </citation>
    <scope>NUCLEOTIDE SEQUENCE [LARGE SCALE GENOMIC DNA]</scope>
    <source>
        <strain evidence="2 3">DSM 4006</strain>
    </source>
</reference>
<dbReference type="PROSITE" id="PS51186">
    <property type="entry name" value="GNAT"/>
    <property type="match status" value="1"/>
</dbReference>
<protein>
    <submittedName>
        <fullName evidence="2">GNAT superfamily N-acetyltransferase</fullName>
    </submittedName>
</protein>
<dbReference type="EMBL" id="JAUSTP010000010">
    <property type="protein sequence ID" value="MDQ0189721.1"/>
    <property type="molecule type" value="Genomic_DNA"/>
</dbReference>
<dbReference type="SUPFAM" id="SSF55729">
    <property type="entry name" value="Acyl-CoA N-acyltransferases (Nat)"/>
    <property type="match status" value="1"/>
</dbReference>
<evidence type="ECO:0000313" key="3">
    <source>
        <dbReference type="Proteomes" id="UP001232973"/>
    </source>
</evidence>
<proteinExistence type="predicted"/>
<evidence type="ECO:0000313" key="2">
    <source>
        <dbReference type="EMBL" id="MDQ0189721.1"/>
    </source>
</evidence>
<feature type="domain" description="N-acetyltransferase" evidence="1">
    <location>
        <begin position="18"/>
        <end position="198"/>
    </location>
</feature>
<dbReference type="InterPro" id="IPR016181">
    <property type="entry name" value="Acyl_CoA_acyltransferase"/>
</dbReference>
<accession>A0ABT9XJ28</accession>
<comment type="caution">
    <text evidence="2">The sequence shown here is derived from an EMBL/GenBank/DDBJ whole genome shotgun (WGS) entry which is preliminary data.</text>
</comment>
<dbReference type="InterPro" id="IPR000182">
    <property type="entry name" value="GNAT_dom"/>
</dbReference>
<name>A0ABT9XJ28_9BACL</name>
<keyword evidence="3" id="KW-1185">Reference proteome</keyword>
<organism evidence="2 3">
    <name type="scientific">Alicyclobacillus cycloheptanicus</name>
    <dbReference type="NCBI Taxonomy" id="1457"/>
    <lineage>
        <taxon>Bacteria</taxon>
        <taxon>Bacillati</taxon>
        <taxon>Bacillota</taxon>
        <taxon>Bacilli</taxon>
        <taxon>Bacillales</taxon>
        <taxon>Alicyclobacillaceae</taxon>
        <taxon>Alicyclobacillus</taxon>
    </lineage>
</organism>
<gene>
    <name evidence="2" type="ORF">J2S03_001568</name>
</gene>
<dbReference type="Proteomes" id="UP001232973">
    <property type="component" value="Unassembled WGS sequence"/>
</dbReference>
<sequence length="198" mass="21833">MKQTGLSDASRANAAASIQLLPIQREDAAVLWHHARDDDAWVTPDRHWQTWVAWVEALLAAEVMGWSWLRTVSITGRLAGFVTVRTVEAALLPPETTAVECGTYLLPAWRGLGWNALVKQATIHFARSVAGMAAPPDWCLFVVPEDNHRAIAAFRSLDWSWSMELGPGGSFARFARRKSWEAGRPCVVFGCRAAVLAP</sequence>
<evidence type="ECO:0000259" key="1">
    <source>
        <dbReference type="PROSITE" id="PS51186"/>
    </source>
</evidence>
<dbReference type="Pfam" id="PF00583">
    <property type="entry name" value="Acetyltransf_1"/>
    <property type="match status" value="1"/>
</dbReference>
<dbReference type="Gene3D" id="3.40.630.30">
    <property type="match status" value="1"/>
</dbReference>
<dbReference type="RefSeq" id="WP_274456710.1">
    <property type="nucleotide sequence ID" value="NZ_CP067097.1"/>
</dbReference>